<dbReference type="EMBL" id="JAHSTS010000002">
    <property type="protein sequence ID" value="MBV4459194.1"/>
    <property type="molecule type" value="Genomic_DNA"/>
</dbReference>
<gene>
    <name evidence="1" type="ORF">KVG96_14640</name>
</gene>
<reference evidence="1 2" key="1">
    <citation type="submission" date="2021-06" db="EMBL/GenBank/DDBJ databases">
        <title>Updating the genus Pseudomonas: Description of 43 new species and partition of the Pseudomonas putida group.</title>
        <authorList>
            <person name="Girard L."/>
            <person name="Lood C."/>
            <person name="Vandamme P."/>
            <person name="Rokni-Zadeh H."/>
            <person name="Van Noort V."/>
            <person name="Hofte M."/>
            <person name="Lavigne R."/>
            <person name="De Mot R."/>
        </authorList>
    </citation>
    <scope>NUCLEOTIDE SEQUENCE [LARGE SCALE GENOMIC DNA]</scope>
    <source>
        <strain evidence="1 2">COR58</strain>
    </source>
</reference>
<proteinExistence type="predicted"/>
<comment type="caution">
    <text evidence="1">The sequence shown here is derived from an EMBL/GenBank/DDBJ whole genome shotgun (WGS) entry which is preliminary data.</text>
</comment>
<evidence type="ECO:0000313" key="2">
    <source>
        <dbReference type="Proteomes" id="UP000765224"/>
    </source>
</evidence>
<accession>A0ABS6PFD7</accession>
<dbReference type="RefSeq" id="WP_217892790.1">
    <property type="nucleotide sequence ID" value="NZ_JAHSTS010000002.1"/>
</dbReference>
<name>A0ABS6PFD7_9PSED</name>
<protein>
    <submittedName>
        <fullName evidence="1">Uncharacterized protein</fullName>
    </submittedName>
</protein>
<evidence type="ECO:0000313" key="1">
    <source>
        <dbReference type="EMBL" id="MBV4459194.1"/>
    </source>
</evidence>
<sequence length="87" mass="9154">MSLSTMRSARIAQDAEAMHSSGYFVDAIGRLFQELASEAPDAVDRILNGYTLGGIAAGLRIVGGELMARGDDLKGQLGEVARKEDAA</sequence>
<keyword evidence="2" id="KW-1185">Reference proteome</keyword>
<dbReference type="Proteomes" id="UP000765224">
    <property type="component" value="Unassembled WGS sequence"/>
</dbReference>
<organism evidence="1 2">
    <name type="scientific">Pseudomonas ekonensis</name>
    <dbReference type="NCBI Taxonomy" id="2842353"/>
    <lineage>
        <taxon>Bacteria</taxon>
        <taxon>Pseudomonadati</taxon>
        <taxon>Pseudomonadota</taxon>
        <taxon>Gammaproteobacteria</taxon>
        <taxon>Pseudomonadales</taxon>
        <taxon>Pseudomonadaceae</taxon>
        <taxon>Pseudomonas</taxon>
    </lineage>
</organism>